<dbReference type="InterPro" id="IPR001611">
    <property type="entry name" value="Leu-rich_rpt"/>
</dbReference>
<evidence type="ECO:0000256" key="1">
    <source>
        <dbReference type="ARBA" id="ARBA00004162"/>
    </source>
</evidence>
<evidence type="ECO:0000256" key="6">
    <source>
        <dbReference type="ARBA" id="ARBA00022553"/>
    </source>
</evidence>
<dbReference type="SUPFAM" id="SSF52058">
    <property type="entry name" value="L domain-like"/>
    <property type="match status" value="2"/>
</dbReference>
<evidence type="ECO:0000256" key="5">
    <source>
        <dbReference type="ARBA" id="ARBA00022527"/>
    </source>
</evidence>
<keyword evidence="5" id="KW-0723">Serine/threonine-protein kinase</keyword>
<dbReference type="GO" id="GO:0004674">
    <property type="term" value="F:protein serine/threonine kinase activity"/>
    <property type="evidence" value="ECO:0007669"/>
    <property type="project" value="UniProtKB-KW"/>
</dbReference>
<evidence type="ECO:0000256" key="17">
    <source>
        <dbReference type="ARBA" id="ARBA00023170"/>
    </source>
</evidence>
<evidence type="ECO:0000259" key="24">
    <source>
        <dbReference type="PROSITE" id="PS50011"/>
    </source>
</evidence>
<evidence type="ECO:0000256" key="16">
    <source>
        <dbReference type="ARBA" id="ARBA00023136"/>
    </source>
</evidence>
<keyword evidence="11" id="KW-0677">Repeat</keyword>
<feature type="transmembrane region" description="Helical" evidence="22">
    <location>
        <begin position="587"/>
        <end position="610"/>
    </location>
</feature>
<dbReference type="PROSITE" id="PS00108">
    <property type="entry name" value="PROTEIN_KINASE_ST"/>
    <property type="match status" value="1"/>
</dbReference>
<comment type="catalytic activity">
    <reaction evidence="20">
        <text>L-seryl-[protein] + ATP = O-phospho-L-seryl-[protein] + ADP + H(+)</text>
        <dbReference type="Rhea" id="RHEA:17989"/>
        <dbReference type="Rhea" id="RHEA-COMP:9863"/>
        <dbReference type="Rhea" id="RHEA-COMP:11604"/>
        <dbReference type="ChEBI" id="CHEBI:15378"/>
        <dbReference type="ChEBI" id="CHEBI:29999"/>
        <dbReference type="ChEBI" id="CHEBI:30616"/>
        <dbReference type="ChEBI" id="CHEBI:83421"/>
        <dbReference type="ChEBI" id="CHEBI:456216"/>
        <dbReference type="EC" id="2.7.11.1"/>
    </reaction>
</comment>
<dbReference type="Gene3D" id="1.10.510.10">
    <property type="entry name" value="Transferase(Phosphotransferase) domain 1"/>
    <property type="match status" value="1"/>
</dbReference>
<evidence type="ECO:0000256" key="7">
    <source>
        <dbReference type="ARBA" id="ARBA00022614"/>
    </source>
</evidence>
<accession>A0A8T0J8R9</accession>
<dbReference type="SMART" id="SM00220">
    <property type="entry name" value="S_TKc"/>
    <property type="match status" value="1"/>
</dbReference>
<feature type="domain" description="Protein kinase" evidence="24">
    <location>
        <begin position="645"/>
        <end position="931"/>
    </location>
</feature>
<dbReference type="FunFam" id="3.80.10.10:FF:000041">
    <property type="entry name" value="LRR receptor-like serine/threonine-protein kinase ERECTA"/>
    <property type="match status" value="1"/>
</dbReference>
<evidence type="ECO:0000256" key="9">
    <source>
        <dbReference type="ARBA" id="ARBA00022692"/>
    </source>
</evidence>
<dbReference type="EMBL" id="CM026421">
    <property type="protein sequence ID" value="KAG0591646.1"/>
    <property type="molecule type" value="Genomic_DNA"/>
</dbReference>
<feature type="signal peptide" evidence="23">
    <location>
        <begin position="1"/>
        <end position="35"/>
    </location>
</feature>
<comment type="caution">
    <text evidence="25">The sequence shown here is derived from an EMBL/GenBank/DDBJ whole genome shotgun (WGS) entry which is preliminary data.</text>
</comment>
<dbReference type="InterPro" id="IPR011009">
    <property type="entry name" value="Kinase-like_dom_sf"/>
</dbReference>
<protein>
    <recommendedName>
        <fullName evidence="3">non-specific serine/threonine protein kinase</fullName>
        <ecNumber evidence="3">2.7.11.1</ecNumber>
    </recommendedName>
</protein>
<keyword evidence="7" id="KW-0433">Leucine-rich repeat</keyword>
<dbReference type="InterPro" id="IPR013210">
    <property type="entry name" value="LRR_N_plant-typ"/>
</dbReference>
<evidence type="ECO:0000256" key="21">
    <source>
        <dbReference type="SAM" id="MobiDB-lite"/>
    </source>
</evidence>
<feature type="compositionally biased region" description="Polar residues" evidence="21">
    <location>
        <begin position="971"/>
        <end position="982"/>
    </location>
</feature>
<comment type="similarity">
    <text evidence="2">Belongs to the protein kinase superfamily. Ser/Thr protein kinase family.</text>
</comment>
<dbReference type="PANTHER" id="PTHR48007:SF76">
    <property type="entry name" value="OS03G0145102 PROTEIN"/>
    <property type="match status" value="1"/>
</dbReference>
<proteinExistence type="inferred from homology"/>
<dbReference type="FunFam" id="3.80.10.10:FF:000129">
    <property type="entry name" value="Leucine-rich repeat receptor-like kinase"/>
    <property type="match status" value="1"/>
</dbReference>
<dbReference type="GO" id="GO:0005524">
    <property type="term" value="F:ATP binding"/>
    <property type="evidence" value="ECO:0007669"/>
    <property type="project" value="UniProtKB-KW"/>
</dbReference>
<sequence>MAPSVIGFTLKRSPMVSHFLHFLLVVSCTLVVASCGEARMSAGGFMTERSLEVKMGVASNRRELAGTNITTLNSTTNLSEDADVLLLFKAAITFDPFNVTRYWKPIGKRQLINPCRPWKGIKCTKRRVTSIELYNQSLGGTLPAVLGRLSALRTLNLSTNQFSGPIPSELGLASSLEVLDFGSNNLNGSLPSSLGDLTNLTSLVVSNNGFVGAVPTSIGNLQRIRNLNISGNNLSGAFPTELTNLLALEALDLGNNNVSGAIPVGIGSLANLTVLDARNNMFIGGLPATLGDCISLTRLDVSGNPQLYGSIPSTLGQLTRLETLRLAGSNLTGTIPQALTDCAGLKDIDLSNNALHGNIPFQNLKNLTVLHLQNNLLEGDFISRVPTFSVLEDLDLTNNLLNGSIPEGIAGVPFQKGLLLGQNLLNGIIPNGLGDLALVERIDLSANRFSGGIPDALRNCISLTELHVGNNALTGGFSVPNGTMPGLTMVNISYNLLNGTLPTLNHLANLKVFDGSFNSFSGGIPSTFVNFASLQLLNVSSNHLSGEVPFFTIHDNVTERSFVNNTDLCGKVLNKGCGNGKLATSTIVYIALGSAAGLVVLISVILFLVYRRKGWNKGSKHSAQVSAELQLKVAPEEILAATNGFNDASYIGEGKLSVVYRGLLPDQTVVAVKRLAISKATVTEDAEKALNAELEVLGHIRHRSLVKVLGYCSSPEAKALVLEYMPHGSLAGLLHSPQNEEVNRAFDWTIRFKIAVEIAEGLKYLHAECRNPVVHGDVKPSNILFDANMEARVADFGVKRILAEQGFSSTSSSSTPVTTAHGYTPSEVAASGVPSLKGDVYSFGIIMLEMITGRDPNQLEPGQTLPQWVRATVANSKALQNVLDPVLMQDITAHQQKMAMVLGVALLCTRSEPQDRPQMNDVYKMLAHIRSKPNESSRRKGLMSSGRRTLSVARRSAREVQVVQQPLPHTPSLSDWTPPSQV</sequence>
<reference evidence="25" key="1">
    <citation type="submission" date="2020-06" db="EMBL/GenBank/DDBJ databases">
        <title>WGS assembly of Ceratodon purpureus strain R40.</title>
        <authorList>
            <person name="Carey S.B."/>
            <person name="Jenkins J."/>
            <person name="Shu S."/>
            <person name="Lovell J.T."/>
            <person name="Sreedasyam A."/>
            <person name="Maumus F."/>
            <person name="Tiley G.P."/>
            <person name="Fernandez-Pozo N."/>
            <person name="Barry K."/>
            <person name="Chen C."/>
            <person name="Wang M."/>
            <person name="Lipzen A."/>
            <person name="Daum C."/>
            <person name="Saski C.A."/>
            <person name="Payton A.C."/>
            <person name="Mcbreen J.C."/>
            <person name="Conrad R.E."/>
            <person name="Kollar L.M."/>
            <person name="Olsson S."/>
            <person name="Huttunen S."/>
            <person name="Landis J.B."/>
            <person name="Wickett N.J."/>
            <person name="Johnson M.G."/>
            <person name="Rensing S.A."/>
            <person name="Grimwood J."/>
            <person name="Schmutz J."/>
            <person name="Mcdaniel S.F."/>
        </authorList>
    </citation>
    <scope>NUCLEOTIDE SEQUENCE</scope>
    <source>
        <strain evidence="25">R40</strain>
    </source>
</reference>
<dbReference type="PROSITE" id="PS50011">
    <property type="entry name" value="PROTEIN_KINASE_DOM"/>
    <property type="match status" value="1"/>
</dbReference>
<keyword evidence="17" id="KW-0675">Receptor</keyword>
<keyword evidence="14" id="KW-0067">ATP-binding</keyword>
<dbReference type="Pfam" id="PF23598">
    <property type="entry name" value="LRR_14"/>
    <property type="match status" value="1"/>
</dbReference>
<keyword evidence="6" id="KW-0597">Phosphoprotein</keyword>
<evidence type="ECO:0000256" key="10">
    <source>
        <dbReference type="ARBA" id="ARBA00022729"/>
    </source>
</evidence>
<evidence type="ECO:0000256" key="4">
    <source>
        <dbReference type="ARBA" id="ARBA00022475"/>
    </source>
</evidence>
<keyword evidence="4" id="KW-1003">Cell membrane</keyword>
<dbReference type="FunFam" id="1.10.510.10:FF:000358">
    <property type="entry name" value="Putative leucine-rich repeat receptor-like serine/threonine-protein kinase"/>
    <property type="match status" value="1"/>
</dbReference>
<feature type="region of interest" description="Disordered" evidence="21">
    <location>
        <begin position="933"/>
        <end position="982"/>
    </location>
</feature>
<dbReference type="Pfam" id="PF07714">
    <property type="entry name" value="PK_Tyr_Ser-Thr"/>
    <property type="match status" value="1"/>
</dbReference>
<evidence type="ECO:0000256" key="2">
    <source>
        <dbReference type="ARBA" id="ARBA00008684"/>
    </source>
</evidence>
<dbReference type="InterPro" id="IPR001245">
    <property type="entry name" value="Ser-Thr/Tyr_kinase_cat_dom"/>
</dbReference>
<evidence type="ECO:0000256" key="23">
    <source>
        <dbReference type="SAM" id="SignalP"/>
    </source>
</evidence>
<dbReference type="SUPFAM" id="SSF56112">
    <property type="entry name" value="Protein kinase-like (PK-like)"/>
    <property type="match status" value="1"/>
</dbReference>
<evidence type="ECO:0000256" key="13">
    <source>
        <dbReference type="ARBA" id="ARBA00022777"/>
    </source>
</evidence>
<dbReference type="Pfam" id="PF08263">
    <property type="entry name" value="LRRNT_2"/>
    <property type="match status" value="1"/>
</dbReference>
<dbReference type="Pfam" id="PF00560">
    <property type="entry name" value="LRR_1"/>
    <property type="match status" value="2"/>
</dbReference>
<keyword evidence="16 22" id="KW-0472">Membrane</keyword>
<name>A0A8T0J8R9_CERPU</name>
<feature type="chain" id="PRO_5035820726" description="non-specific serine/threonine protein kinase" evidence="23">
    <location>
        <begin position="36"/>
        <end position="982"/>
    </location>
</feature>
<evidence type="ECO:0000256" key="19">
    <source>
        <dbReference type="ARBA" id="ARBA00047899"/>
    </source>
</evidence>
<dbReference type="AlphaFoldDB" id="A0A8T0J8R9"/>
<organism evidence="25 26">
    <name type="scientific">Ceratodon purpureus</name>
    <name type="common">Fire moss</name>
    <name type="synonym">Dicranum purpureum</name>
    <dbReference type="NCBI Taxonomy" id="3225"/>
    <lineage>
        <taxon>Eukaryota</taxon>
        <taxon>Viridiplantae</taxon>
        <taxon>Streptophyta</taxon>
        <taxon>Embryophyta</taxon>
        <taxon>Bryophyta</taxon>
        <taxon>Bryophytina</taxon>
        <taxon>Bryopsida</taxon>
        <taxon>Dicranidae</taxon>
        <taxon>Pseudoditrichales</taxon>
        <taxon>Ditrichaceae</taxon>
        <taxon>Ceratodon</taxon>
    </lineage>
</organism>
<dbReference type="FunFam" id="3.80.10.10:FF:000095">
    <property type="entry name" value="LRR receptor-like serine/threonine-protein kinase GSO1"/>
    <property type="match status" value="1"/>
</dbReference>
<evidence type="ECO:0000256" key="15">
    <source>
        <dbReference type="ARBA" id="ARBA00022989"/>
    </source>
</evidence>
<evidence type="ECO:0000256" key="20">
    <source>
        <dbReference type="ARBA" id="ARBA00048679"/>
    </source>
</evidence>
<dbReference type="InterPro" id="IPR046959">
    <property type="entry name" value="PRK1-6/SRF4-like"/>
</dbReference>
<keyword evidence="13" id="KW-0418">Kinase</keyword>
<comment type="catalytic activity">
    <reaction evidence="19">
        <text>L-threonyl-[protein] + ATP = O-phospho-L-threonyl-[protein] + ADP + H(+)</text>
        <dbReference type="Rhea" id="RHEA:46608"/>
        <dbReference type="Rhea" id="RHEA-COMP:11060"/>
        <dbReference type="Rhea" id="RHEA-COMP:11605"/>
        <dbReference type="ChEBI" id="CHEBI:15378"/>
        <dbReference type="ChEBI" id="CHEBI:30013"/>
        <dbReference type="ChEBI" id="CHEBI:30616"/>
        <dbReference type="ChEBI" id="CHEBI:61977"/>
        <dbReference type="ChEBI" id="CHEBI:456216"/>
        <dbReference type="EC" id="2.7.11.1"/>
    </reaction>
</comment>
<evidence type="ECO:0000256" key="22">
    <source>
        <dbReference type="SAM" id="Phobius"/>
    </source>
</evidence>
<keyword evidence="12" id="KW-0547">Nucleotide-binding</keyword>
<dbReference type="Pfam" id="PF13855">
    <property type="entry name" value="LRR_8"/>
    <property type="match status" value="1"/>
</dbReference>
<keyword evidence="10 23" id="KW-0732">Signal</keyword>
<dbReference type="InterPro" id="IPR032675">
    <property type="entry name" value="LRR_dom_sf"/>
</dbReference>
<evidence type="ECO:0000256" key="12">
    <source>
        <dbReference type="ARBA" id="ARBA00022741"/>
    </source>
</evidence>
<evidence type="ECO:0000313" key="25">
    <source>
        <dbReference type="EMBL" id="KAG0591646.1"/>
    </source>
</evidence>
<evidence type="ECO:0000256" key="14">
    <source>
        <dbReference type="ARBA" id="ARBA00022840"/>
    </source>
</evidence>
<dbReference type="InterPro" id="IPR055414">
    <property type="entry name" value="LRR_R13L4/SHOC2-like"/>
</dbReference>
<dbReference type="Gene3D" id="3.30.200.20">
    <property type="entry name" value="Phosphorylase Kinase, domain 1"/>
    <property type="match status" value="1"/>
</dbReference>
<evidence type="ECO:0000256" key="8">
    <source>
        <dbReference type="ARBA" id="ARBA00022679"/>
    </source>
</evidence>
<gene>
    <name evidence="25" type="ORF">KC19_1G190200</name>
</gene>
<comment type="subcellular location">
    <subcellularLocation>
        <location evidence="1">Cell membrane</location>
        <topology evidence="1">Single-pass membrane protein</topology>
    </subcellularLocation>
</comment>
<evidence type="ECO:0000256" key="11">
    <source>
        <dbReference type="ARBA" id="ARBA00022737"/>
    </source>
</evidence>
<dbReference type="PANTHER" id="PTHR48007">
    <property type="entry name" value="LEUCINE-RICH REPEAT RECEPTOR-LIKE PROTEIN KINASE PXC1"/>
    <property type="match status" value="1"/>
</dbReference>
<keyword evidence="9 22" id="KW-0812">Transmembrane</keyword>
<keyword evidence="8" id="KW-0808">Transferase</keyword>
<evidence type="ECO:0000256" key="3">
    <source>
        <dbReference type="ARBA" id="ARBA00012513"/>
    </source>
</evidence>
<evidence type="ECO:0000313" key="26">
    <source>
        <dbReference type="Proteomes" id="UP000822688"/>
    </source>
</evidence>
<dbReference type="InterPro" id="IPR008271">
    <property type="entry name" value="Ser/Thr_kinase_AS"/>
</dbReference>
<keyword evidence="26" id="KW-1185">Reference proteome</keyword>
<keyword evidence="15 22" id="KW-1133">Transmembrane helix</keyword>
<keyword evidence="18" id="KW-0325">Glycoprotein</keyword>
<dbReference type="Gene3D" id="3.80.10.10">
    <property type="entry name" value="Ribonuclease Inhibitor"/>
    <property type="match status" value="3"/>
</dbReference>
<dbReference type="InterPro" id="IPR000719">
    <property type="entry name" value="Prot_kinase_dom"/>
</dbReference>
<evidence type="ECO:0000256" key="18">
    <source>
        <dbReference type="ARBA" id="ARBA00023180"/>
    </source>
</evidence>
<dbReference type="EC" id="2.7.11.1" evidence="3"/>
<dbReference type="Proteomes" id="UP000822688">
    <property type="component" value="Chromosome 1"/>
</dbReference>
<dbReference type="GO" id="GO:0005886">
    <property type="term" value="C:plasma membrane"/>
    <property type="evidence" value="ECO:0007669"/>
    <property type="project" value="UniProtKB-SubCell"/>
</dbReference>